<organism evidence="2 3">
    <name type="scientific">Candidatus Lloydbacteria bacterium RIFCSPHIGHO2_02_FULL_54_17</name>
    <dbReference type="NCBI Taxonomy" id="1798664"/>
    <lineage>
        <taxon>Bacteria</taxon>
        <taxon>Candidatus Lloydiibacteriota</taxon>
    </lineage>
</organism>
<feature type="transmembrane region" description="Helical" evidence="1">
    <location>
        <begin position="144"/>
        <end position="161"/>
    </location>
</feature>
<feature type="transmembrane region" description="Helical" evidence="1">
    <location>
        <begin position="207"/>
        <end position="227"/>
    </location>
</feature>
<feature type="transmembrane region" description="Helical" evidence="1">
    <location>
        <begin position="62"/>
        <end position="84"/>
    </location>
</feature>
<keyword evidence="1" id="KW-0812">Transmembrane</keyword>
<keyword evidence="1" id="KW-1133">Transmembrane helix</keyword>
<name>A0A1G2DC16_9BACT</name>
<gene>
    <name evidence="2" type="ORF">A3C93_06515</name>
</gene>
<keyword evidence="1" id="KW-0472">Membrane</keyword>
<dbReference type="Proteomes" id="UP000178636">
    <property type="component" value="Unassembled WGS sequence"/>
</dbReference>
<feature type="transmembrane region" description="Helical" evidence="1">
    <location>
        <begin position="167"/>
        <end position="186"/>
    </location>
</feature>
<protein>
    <submittedName>
        <fullName evidence="2">Uncharacterized protein</fullName>
    </submittedName>
</protein>
<reference evidence="2 3" key="1">
    <citation type="journal article" date="2016" name="Nat. Commun.">
        <title>Thousands of microbial genomes shed light on interconnected biogeochemical processes in an aquifer system.</title>
        <authorList>
            <person name="Anantharaman K."/>
            <person name="Brown C.T."/>
            <person name="Hug L.A."/>
            <person name="Sharon I."/>
            <person name="Castelle C.J."/>
            <person name="Probst A.J."/>
            <person name="Thomas B.C."/>
            <person name="Singh A."/>
            <person name="Wilkins M.J."/>
            <person name="Karaoz U."/>
            <person name="Brodie E.L."/>
            <person name="Williams K.H."/>
            <person name="Hubbard S.S."/>
            <person name="Banfield J.F."/>
        </authorList>
    </citation>
    <scope>NUCLEOTIDE SEQUENCE [LARGE SCALE GENOMIC DNA]</scope>
</reference>
<evidence type="ECO:0000256" key="1">
    <source>
        <dbReference type="SAM" id="Phobius"/>
    </source>
</evidence>
<accession>A0A1G2DC16</accession>
<proteinExistence type="predicted"/>
<feature type="transmembrane region" description="Helical" evidence="1">
    <location>
        <begin position="32"/>
        <end position="50"/>
    </location>
</feature>
<evidence type="ECO:0000313" key="2">
    <source>
        <dbReference type="EMBL" id="OGZ11154.1"/>
    </source>
</evidence>
<dbReference type="STRING" id="1798664.A3C93_06515"/>
<feature type="transmembrane region" description="Helical" evidence="1">
    <location>
        <begin position="96"/>
        <end position="124"/>
    </location>
</feature>
<comment type="caution">
    <text evidence="2">The sequence shown here is derived from an EMBL/GenBank/DDBJ whole genome shotgun (WGS) entry which is preliminary data.</text>
</comment>
<sequence length="312" mass="34050">MKNSKAIATLILIAMFVPEVLTGSTPLSGYLNPVALAILFVGYGLAVLVIREFAVRNNLNFAGIFLLGFAYSILNEGLIAKTMILKEGLSMAEYNGYAYVFGISLAWSAAIGLWHAVSSVLFPILAAHTLFSDESDKPWVNKKLAIFIAVLILALSTTFFFNEYKVSGTLSQFIILASAMFALVLLSKKFGRKGLDANFVAPPSGGVVWLGISTFLFLFLLLSSIVAGLKLSPILFFALYGSGIWLYLRVLKSKQWMDQKNLLLFSVGCYIPTALTGIALAFGFSGIFLERIVTEVVATISLVWIARKIIKK</sequence>
<dbReference type="EMBL" id="MHLO01000037">
    <property type="protein sequence ID" value="OGZ11154.1"/>
    <property type="molecule type" value="Genomic_DNA"/>
</dbReference>
<dbReference type="AlphaFoldDB" id="A0A1G2DC16"/>
<feature type="transmembrane region" description="Helical" evidence="1">
    <location>
        <begin position="233"/>
        <end position="250"/>
    </location>
</feature>
<evidence type="ECO:0000313" key="3">
    <source>
        <dbReference type="Proteomes" id="UP000178636"/>
    </source>
</evidence>
<feature type="transmembrane region" description="Helical" evidence="1">
    <location>
        <begin position="288"/>
        <end position="306"/>
    </location>
</feature>
<feature type="transmembrane region" description="Helical" evidence="1">
    <location>
        <begin position="262"/>
        <end position="282"/>
    </location>
</feature>